<gene>
    <name evidence="2" type="ORF">SBF1_7920005</name>
</gene>
<dbReference type="AlphaFoldDB" id="A0A2U3LS21"/>
<evidence type="ECO:0000256" key="1">
    <source>
        <dbReference type="SAM" id="Phobius"/>
    </source>
</evidence>
<proteinExistence type="predicted"/>
<evidence type="ECO:0000313" key="3">
    <source>
        <dbReference type="Proteomes" id="UP000238916"/>
    </source>
</evidence>
<dbReference type="EMBL" id="OMOF01000770">
    <property type="protein sequence ID" value="SPF54737.1"/>
    <property type="molecule type" value="Genomic_DNA"/>
</dbReference>
<reference evidence="3" key="1">
    <citation type="submission" date="2018-02" db="EMBL/GenBank/DDBJ databases">
        <authorList>
            <person name="Hausmann B."/>
        </authorList>
    </citation>
    <scope>NUCLEOTIDE SEQUENCE [LARGE SCALE GENOMIC DNA]</scope>
    <source>
        <strain evidence="3">Peat soil MAG SbF1</strain>
    </source>
</reference>
<name>A0A2U3LS21_9FIRM</name>
<accession>A0A2U3LS21</accession>
<organism evidence="2 3">
    <name type="scientific">Candidatus Desulfosporosinus infrequens</name>
    <dbReference type="NCBI Taxonomy" id="2043169"/>
    <lineage>
        <taxon>Bacteria</taxon>
        <taxon>Bacillati</taxon>
        <taxon>Bacillota</taxon>
        <taxon>Clostridia</taxon>
        <taxon>Eubacteriales</taxon>
        <taxon>Desulfitobacteriaceae</taxon>
        <taxon>Desulfosporosinus</taxon>
    </lineage>
</organism>
<keyword evidence="1" id="KW-1133">Transmembrane helix</keyword>
<dbReference type="Proteomes" id="UP000238916">
    <property type="component" value="Unassembled WGS sequence"/>
</dbReference>
<protein>
    <recommendedName>
        <fullName evidence="4">DUF948 domain-containing protein</fullName>
    </recommendedName>
</protein>
<keyword evidence="1" id="KW-0472">Membrane</keyword>
<sequence length="132" mass="14279">MAVTISLNDVFAFILLVAGITLLVYLVITVGNINSVLKEVKNTLRKNKDNIDNTISSLPGIASNISAITGELQEGVQTLASTAEIIEKNIAHSSSKMTEKAEIAIDYVQILSETIRAGINYLAKNKKLKSNF</sequence>
<evidence type="ECO:0000313" key="2">
    <source>
        <dbReference type="EMBL" id="SPF54737.1"/>
    </source>
</evidence>
<evidence type="ECO:0008006" key="4">
    <source>
        <dbReference type="Google" id="ProtNLM"/>
    </source>
</evidence>
<feature type="transmembrane region" description="Helical" evidence="1">
    <location>
        <begin position="12"/>
        <end position="37"/>
    </location>
</feature>
<keyword evidence="1" id="KW-0812">Transmembrane</keyword>